<feature type="domain" description="Response regulatory" evidence="5">
    <location>
        <begin position="7"/>
        <end position="123"/>
    </location>
</feature>
<protein>
    <submittedName>
        <fullName evidence="6">Response regulator transcription factor</fullName>
    </submittedName>
</protein>
<dbReference type="CDD" id="cd17535">
    <property type="entry name" value="REC_NarL-like"/>
    <property type="match status" value="1"/>
</dbReference>
<feature type="modified residue" description="4-aspartylphosphate" evidence="3">
    <location>
        <position position="58"/>
    </location>
</feature>
<dbReference type="Proteomes" id="UP001480955">
    <property type="component" value="Unassembled WGS sequence"/>
</dbReference>
<dbReference type="Gene3D" id="3.40.50.2300">
    <property type="match status" value="1"/>
</dbReference>
<dbReference type="RefSeq" id="WP_350393372.1">
    <property type="nucleotide sequence ID" value="NZ_JBELQE010000048.1"/>
</dbReference>
<dbReference type="PROSITE" id="PS50043">
    <property type="entry name" value="HTH_LUXR_2"/>
    <property type="match status" value="1"/>
</dbReference>
<keyword evidence="1 3" id="KW-0597">Phosphoprotein</keyword>
<reference evidence="6 7" key="1">
    <citation type="submission" date="2024-06" db="EMBL/GenBank/DDBJ databases">
        <authorList>
            <person name="Campbell A.G."/>
        </authorList>
    </citation>
    <scope>NUCLEOTIDE SEQUENCE [LARGE SCALE GENOMIC DNA]</scope>
    <source>
        <strain evidence="6 7">EM12</strain>
    </source>
</reference>
<dbReference type="InterPro" id="IPR000792">
    <property type="entry name" value="Tscrpt_reg_LuxR_C"/>
</dbReference>
<dbReference type="SMART" id="SM00448">
    <property type="entry name" value="REC"/>
    <property type="match status" value="1"/>
</dbReference>
<organism evidence="6 7">
    <name type="scientific">Methylorubrum podarium</name>
    <dbReference type="NCBI Taxonomy" id="200476"/>
    <lineage>
        <taxon>Bacteria</taxon>
        <taxon>Pseudomonadati</taxon>
        <taxon>Pseudomonadota</taxon>
        <taxon>Alphaproteobacteria</taxon>
        <taxon>Hyphomicrobiales</taxon>
        <taxon>Methylobacteriaceae</taxon>
        <taxon>Methylorubrum</taxon>
    </lineage>
</organism>
<dbReference type="EMBL" id="JBELQE010000048">
    <property type="protein sequence ID" value="MER2249732.1"/>
    <property type="molecule type" value="Genomic_DNA"/>
</dbReference>
<dbReference type="PRINTS" id="PR00038">
    <property type="entry name" value="HTHLUXR"/>
</dbReference>
<dbReference type="Pfam" id="PF00196">
    <property type="entry name" value="GerE"/>
    <property type="match status" value="1"/>
</dbReference>
<keyword evidence="2" id="KW-0238">DNA-binding</keyword>
<dbReference type="Pfam" id="PF00072">
    <property type="entry name" value="Response_reg"/>
    <property type="match status" value="1"/>
</dbReference>
<evidence type="ECO:0000259" key="5">
    <source>
        <dbReference type="PROSITE" id="PS50110"/>
    </source>
</evidence>
<dbReference type="PANTHER" id="PTHR43214">
    <property type="entry name" value="TWO-COMPONENT RESPONSE REGULATOR"/>
    <property type="match status" value="1"/>
</dbReference>
<gene>
    <name evidence="6" type="ORF">ABS772_07375</name>
</gene>
<evidence type="ECO:0000259" key="4">
    <source>
        <dbReference type="PROSITE" id="PS50043"/>
    </source>
</evidence>
<dbReference type="PANTHER" id="PTHR43214:SF43">
    <property type="entry name" value="TWO-COMPONENT RESPONSE REGULATOR"/>
    <property type="match status" value="1"/>
</dbReference>
<proteinExistence type="predicted"/>
<dbReference type="InterPro" id="IPR016032">
    <property type="entry name" value="Sig_transdc_resp-reg_C-effctor"/>
</dbReference>
<accession>A0ABV1QK17</accession>
<feature type="domain" description="HTH luxR-type" evidence="4">
    <location>
        <begin position="144"/>
        <end position="210"/>
    </location>
</feature>
<dbReference type="PROSITE" id="PS50110">
    <property type="entry name" value="RESPONSE_REGULATORY"/>
    <property type="match status" value="1"/>
</dbReference>
<sequence length="221" mass="24632">MIGPQIRVMVVDDHAVVREGYRRLLERQPDIEVVAEAHDGTSAYLRYRAVGPDVVIMDISMPGRGGIDAIRQIKQTDPRARILVFSVHAAASYAVQAIRAGARGYITKSSASNVLVESVRNVYDNKLTLCPEISHALAASHLDDGQPVIEQLSPREFEILRMIIDAKTNDEIAEAFCLTRKTIGNYHYSIKAKLGVKSDIDLIYHCMRHGLVEPMTDHDRV</sequence>
<name>A0ABV1QK17_9HYPH</name>
<dbReference type="SUPFAM" id="SSF46894">
    <property type="entry name" value="C-terminal effector domain of the bipartite response regulators"/>
    <property type="match status" value="1"/>
</dbReference>
<evidence type="ECO:0000256" key="1">
    <source>
        <dbReference type="ARBA" id="ARBA00022553"/>
    </source>
</evidence>
<dbReference type="SMART" id="SM00421">
    <property type="entry name" value="HTH_LUXR"/>
    <property type="match status" value="1"/>
</dbReference>
<dbReference type="InterPro" id="IPR011006">
    <property type="entry name" value="CheY-like_superfamily"/>
</dbReference>
<evidence type="ECO:0000313" key="7">
    <source>
        <dbReference type="Proteomes" id="UP001480955"/>
    </source>
</evidence>
<evidence type="ECO:0000256" key="2">
    <source>
        <dbReference type="ARBA" id="ARBA00023125"/>
    </source>
</evidence>
<evidence type="ECO:0000256" key="3">
    <source>
        <dbReference type="PROSITE-ProRule" id="PRU00169"/>
    </source>
</evidence>
<dbReference type="InterPro" id="IPR001789">
    <property type="entry name" value="Sig_transdc_resp-reg_receiver"/>
</dbReference>
<comment type="caution">
    <text evidence="6">The sequence shown here is derived from an EMBL/GenBank/DDBJ whole genome shotgun (WGS) entry which is preliminary data.</text>
</comment>
<dbReference type="CDD" id="cd06170">
    <property type="entry name" value="LuxR_C_like"/>
    <property type="match status" value="1"/>
</dbReference>
<evidence type="ECO:0000313" key="6">
    <source>
        <dbReference type="EMBL" id="MER2249732.1"/>
    </source>
</evidence>
<dbReference type="SUPFAM" id="SSF52172">
    <property type="entry name" value="CheY-like"/>
    <property type="match status" value="1"/>
</dbReference>
<dbReference type="InterPro" id="IPR058245">
    <property type="entry name" value="NreC/VraR/RcsB-like_REC"/>
</dbReference>
<keyword evidence="7" id="KW-1185">Reference proteome</keyword>
<dbReference type="InterPro" id="IPR039420">
    <property type="entry name" value="WalR-like"/>
</dbReference>